<dbReference type="CDD" id="cd17695">
    <property type="entry name" value="RUN_RUFY2"/>
    <property type="match status" value="1"/>
</dbReference>
<dbReference type="GO" id="GO:0005737">
    <property type="term" value="C:cytoplasm"/>
    <property type="evidence" value="ECO:0007669"/>
    <property type="project" value="UniProtKB-ARBA"/>
</dbReference>
<evidence type="ECO:0000256" key="3">
    <source>
        <dbReference type="ARBA" id="ARBA00022771"/>
    </source>
</evidence>
<reference evidence="13" key="1">
    <citation type="submission" date="2025-08" db="UniProtKB">
        <authorList>
            <consortium name="Ensembl"/>
        </authorList>
    </citation>
    <scope>IDENTIFICATION</scope>
</reference>
<dbReference type="FunFam" id="3.30.40.10:FF:000046">
    <property type="entry name" value="RUN and FYVE domain containing 2"/>
    <property type="match status" value="1"/>
</dbReference>
<comment type="subcellular location">
    <subcellularLocation>
        <location evidence="1">Nucleus</location>
    </subcellularLocation>
</comment>
<dbReference type="Gene3D" id="1.20.5.170">
    <property type="match status" value="1"/>
</dbReference>
<dbReference type="Gene3D" id="3.30.40.10">
    <property type="entry name" value="Zinc/RING finger domain, C3HC4 (zinc finger)"/>
    <property type="match status" value="1"/>
</dbReference>
<dbReference type="SUPFAM" id="SSF57903">
    <property type="entry name" value="FYVE/PHD zinc finger"/>
    <property type="match status" value="1"/>
</dbReference>
<evidence type="ECO:0000259" key="12">
    <source>
        <dbReference type="PROSITE" id="PS50826"/>
    </source>
</evidence>
<proteinExistence type="predicted"/>
<keyword evidence="2" id="KW-0479">Metal-binding</keyword>
<dbReference type="SUPFAM" id="SSF140741">
    <property type="entry name" value="RUN domain-like"/>
    <property type="match status" value="1"/>
</dbReference>
<dbReference type="Proteomes" id="UP000694722">
    <property type="component" value="Unplaced"/>
</dbReference>
<accession>A0A8D1DWT1</accession>
<evidence type="ECO:0000313" key="14">
    <source>
        <dbReference type="Proteomes" id="UP000694722"/>
    </source>
</evidence>
<keyword evidence="5 10" id="KW-0175">Coiled coil</keyword>
<organism evidence="13 14">
    <name type="scientific">Sus scrofa</name>
    <name type="common">Pig</name>
    <dbReference type="NCBI Taxonomy" id="9823"/>
    <lineage>
        <taxon>Eukaryota</taxon>
        <taxon>Metazoa</taxon>
        <taxon>Chordata</taxon>
        <taxon>Craniata</taxon>
        <taxon>Vertebrata</taxon>
        <taxon>Euteleostomi</taxon>
        <taxon>Mammalia</taxon>
        <taxon>Eutheria</taxon>
        <taxon>Laurasiatheria</taxon>
        <taxon>Artiodactyla</taxon>
        <taxon>Suina</taxon>
        <taxon>Suidae</taxon>
        <taxon>Sus</taxon>
    </lineage>
</organism>
<name>A0A8D1DWT1_PIG</name>
<dbReference type="InterPro" id="IPR013083">
    <property type="entry name" value="Znf_RING/FYVE/PHD"/>
</dbReference>
<evidence type="ECO:0000256" key="6">
    <source>
        <dbReference type="ARBA" id="ARBA00023242"/>
    </source>
</evidence>
<evidence type="ECO:0000256" key="8">
    <source>
        <dbReference type="ARBA" id="ARBA00069101"/>
    </source>
</evidence>
<dbReference type="SMART" id="SM00064">
    <property type="entry name" value="FYVE"/>
    <property type="match status" value="1"/>
</dbReference>
<dbReference type="InterPro" id="IPR047335">
    <property type="entry name" value="RUFY1-3"/>
</dbReference>
<feature type="domain" description="RUN" evidence="12">
    <location>
        <begin position="37"/>
        <end position="169"/>
    </location>
</feature>
<dbReference type="PROSITE" id="PS50826">
    <property type="entry name" value="RUN"/>
    <property type="match status" value="1"/>
</dbReference>
<dbReference type="PANTHER" id="PTHR45956:SF3">
    <property type="entry name" value="RUN AND FYVE DOMAIN-CONTAINING PROTEIN 2"/>
    <property type="match status" value="1"/>
</dbReference>
<dbReference type="SMART" id="SM00593">
    <property type="entry name" value="RUN"/>
    <property type="match status" value="1"/>
</dbReference>
<feature type="coiled-coil region" evidence="10">
    <location>
        <begin position="227"/>
        <end position="261"/>
    </location>
</feature>
<dbReference type="Pfam" id="PF02759">
    <property type="entry name" value="RUN"/>
    <property type="match status" value="1"/>
</dbReference>
<evidence type="ECO:0000256" key="7">
    <source>
        <dbReference type="ARBA" id="ARBA00064218"/>
    </source>
</evidence>
<evidence type="ECO:0000256" key="1">
    <source>
        <dbReference type="ARBA" id="ARBA00004123"/>
    </source>
</evidence>
<dbReference type="InterPro" id="IPR000306">
    <property type="entry name" value="Znf_FYVE"/>
</dbReference>
<evidence type="ECO:0000256" key="4">
    <source>
        <dbReference type="ARBA" id="ARBA00022833"/>
    </source>
</evidence>
<evidence type="ECO:0000313" key="13">
    <source>
        <dbReference type="Ensembl" id="ENSSSCP00040012424.1"/>
    </source>
</evidence>
<dbReference type="AlphaFoldDB" id="A0A8D1DWT1"/>
<dbReference type="PANTHER" id="PTHR45956">
    <property type="entry name" value="RUN AND FYVE DOMAIN-CONTAINING PROTEIN 2-LIKE PROTEIN"/>
    <property type="match status" value="1"/>
</dbReference>
<evidence type="ECO:0000256" key="10">
    <source>
        <dbReference type="SAM" id="Coils"/>
    </source>
</evidence>
<feature type="coiled-coil region" evidence="10">
    <location>
        <begin position="287"/>
        <end position="489"/>
    </location>
</feature>
<dbReference type="InterPro" id="IPR011011">
    <property type="entry name" value="Znf_FYVE_PHD"/>
</dbReference>
<dbReference type="Gene3D" id="1.20.58.900">
    <property type="match status" value="1"/>
</dbReference>
<dbReference type="Pfam" id="PF01363">
    <property type="entry name" value="FYVE"/>
    <property type="match status" value="1"/>
</dbReference>
<keyword evidence="4" id="KW-0862">Zinc</keyword>
<dbReference type="Ensembl" id="ENSSSCT00040029693.1">
    <property type="protein sequence ID" value="ENSSSCP00040012424.1"/>
    <property type="gene ID" value="ENSSSCG00040022099.1"/>
</dbReference>
<evidence type="ECO:0000256" key="9">
    <source>
        <dbReference type="PROSITE-ProRule" id="PRU00091"/>
    </source>
</evidence>
<sequence length="567" mass="65310">MATKDPTAVERANLLNMAKLSIKGLIESALSFGRTLDSDYPPLQQFFVVMEHCLKHGLKVRKSFLSYNKTIWGPLELVEKLYPEAEEIGASVRDLPGLKTPLGRARAWLRLALMQKKMADYLRCLIIQRDLLSEFYEYHALMMEEEGAVIVGLLVGLNVIDANLCVKGEDLDSQVGVIDFSMYLKNEEDIGNKERNVQIAAILDQKNYVEELNRQLNSTVSSLHSRVDSLEKSNTKLIEELAIAKNNIIKLQEENHQLRSENKLILMKTQQHLEDVENELAVQVSMKHEIELAMKLLEKDIHEKQDTLIGLRQQLEEVKAINIEMYQKLQGSEDGLKEKNEIIARLEEKTSKITAAMRQLEQRLQQAEKAQMDTEDEDKKCLQECQSKFDSLQKQISQKEKQLVQLETDLKIEKEWRQTLQEDLQKEKDTLSHLRNETQQIISLKKEFLNLQDENQQLKKIYHEQEQALQELGNKLSESKLKIEDIKEANKALQGLVWLKDKEATHCKLCEKEFSLSKRKHHCRNCGEIFCNACSDNELPLPSSPKPVRVCDSCHALLIQRCSSNLP</sequence>
<dbReference type="InterPro" id="IPR017455">
    <property type="entry name" value="Znf_FYVE-rel"/>
</dbReference>
<evidence type="ECO:0000256" key="2">
    <source>
        <dbReference type="ARBA" id="ARBA00022723"/>
    </source>
</evidence>
<keyword evidence="3 9" id="KW-0863">Zinc-finger</keyword>
<dbReference type="InterPro" id="IPR037213">
    <property type="entry name" value="Run_dom_sf"/>
</dbReference>
<comment type="subunit">
    <text evidence="7">Interacts with BMX.</text>
</comment>
<dbReference type="InterPro" id="IPR004012">
    <property type="entry name" value="Run_dom"/>
</dbReference>
<keyword evidence="6" id="KW-0539">Nucleus</keyword>
<dbReference type="GO" id="GO:0008270">
    <property type="term" value="F:zinc ion binding"/>
    <property type="evidence" value="ECO:0007669"/>
    <property type="project" value="UniProtKB-KW"/>
</dbReference>
<dbReference type="GO" id="GO:0005634">
    <property type="term" value="C:nucleus"/>
    <property type="evidence" value="ECO:0007669"/>
    <property type="project" value="UniProtKB-SubCell"/>
</dbReference>
<protein>
    <recommendedName>
        <fullName evidence="8">RUN and FYVE domain-containing protein 2</fullName>
    </recommendedName>
</protein>
<dbReference type="PROSITE" id="PS50178">
    <property type="entry name" value="ZF_FYVE"/>
    <property type="match status" value="1"/>
</dbReference>
<evidence type="ECO:0000256" key="5">
    <source>
        <dbReference type="ARBA" id="ARBA00023054"/>
    </source>
</evidence>
<dbReference type="FunFam" id="1.20.5.170:FF:000030">
    <property type="entry name" value="RUN and FYVE domain-containing protein 2 isoform X1"/>
    <property type="match status" value="1"/>
</dbReference>
<feature type="domain" description="FYVE-type" evidence="11">
    <location>
        <begin position="501"/>
        <end position="559"/>
    </location>
</feature>
<evidence type="ECO:0000259" key="11">
    <source>
        <dbReference type="PROSITE" id="PS50178"/>
    </source>
</evidence>
<dbReference type="FunFam" id="1.20.58.900:FF:000001">
    <property type="entry name" value="RUN and FYVE domain containing 2"/>
    <property type="match status" value="1"/>
</dbReference>
<dbReference type="InterPro" id="IPR047332">
    <property type="entry name" value="RUN_RUFY2"/>
</dbReference>